<dbReference type="AlphaFoldDB" id="A0A7U7JTC0"/>
<dbReference type="RefSeq" id="WP_031788349.1">
    <property type="nucleotide sequence ID" value="NZ_AP018562.1"/>
</dbReference>
<dbReference type="Proteomes" id="UP000236509">
    <property type="component" value="Unassembled WGS sequence"/>
</dbReference>
<proteinExistence type="predicted"/>
<evidence type="ECO:0000313" key="2">
    <source>
        <dbReference type="Proteomes" id="UP000236509"/>
    </source>
</evidence>
<dbReference type="EMBL" id="CVOU01000017">
    <property type="protein sequence ID" value="CRI24385.1"/>
    <property type="molecule type" value="Genomic_DNA"/>
</dbReference>
<keyword evidence="2" id="KW-1185">Reference proteome</keyword>
<comment type="caution">
    <text evidence="1">The sequence shown here is derived from an EMBL/GenBank/DDBJ whole genome shotgun (WGS) entry which is preliminary data.</text>
</comment>
<evidence type="ECO:0000313" key="1">
    <source>
        <dbReference type="EMBL" id="CRI24385.1"/>
    </source>
</evidence>
<organism evidence="1 2">
    <name type="scientific">Staphylococcus argenteus</name>
    <dbReference type="NCBI Taxonomy" id="985002"/>
    <lineage>
        <taxon>Bacteria</taxon>
        <taxon>Bacillati</taxon>
        <taxon>Bacillota</taxon>
        <taxon>Bacilli</taxon>
        <taxon>Bacillales</taxon>
        <taxon>Staphylococcaceae</taxon>
        <taxon>Staphylococcus</taxon>
    </lineage>
</organism>
<name>A0A7U7JTC0_9STAP</name>
<accession>A0A7U7JTC0</accession>
<sequence length="342" mass="38449">MKKKLLVLTMGTLFATQIINSNHAKASTESVDKNFVVPESGINKILPGYSERNKHVNVPELKAKSLAENKNFVASEDQFKKITTPSNASRLVDKNFVVPESKIDKIVPSYKDKDKRVNVSATITAPQKVDSNFVVKGPEVNRFITQNIVNQRFITTQTHFNKVTTSYKTTRVYTPITHHTTTVNRHFVVKPSEAPKYTHPSTSITSTVNQHFVVPGSNAHKFVTPGHASIKVNHFCVVPPSNSIKVIPSLSQSSQRVHVPNFHTSSINNHHSVNKTYSYKYFYTYKFVKNLNSYFLFSKSNEHKNVKPALNIKNVNYQYAVPSTSPTHSVPEFNGILPAPRV</sequence>
<gene>
    <name evidence="1" type="primary">emp</name>
    <name evidence="1" type="ORF">BN1326_50303</name>
</gene>
<protein>
    <submittedName>
        <fullName evidence="1">Extracellular matrix protein-binding protein emp</fullName>
    </submittedName>
</protein>
<reference evidence="1 2" key="1">
    <citation type="submission" date="2015-04" db="EMBL/GenBank/DDBJ databases">
        <authorList>
            <person name="Cao L."/>
            <person name="Gao C.H."/>
        </authorList>
    </citation>
    <scope>NUCLEOTIDE SEQUENCE [LARGE SCALE GENOMIC DNA]</scope>
    <source>
        <strain evidence="1 2">SH3</strain>
    </source>
</reference>